<gene>
    <name evidence="1" type="ORF">RDWZM_007646</name>
</gene>
<dbReference type="AlphaFoldDB" id="A0A9Q0RJ80"/>
<reference evidence="1" key="1">
    <citation type="submission" date="2022-12" db="EMBL/GenBank/DDBJ databases">
        <title>Genome assemblies of Blomia tropicalis.</title>
        <authorList>
            <person name="Cui Y."/>
        </authorList>
    </citation>
    <scope>NUCLEOTIDE SEQUENCE</scope>
    <source>
        <tissue evidence="1">Adult mites</tissue>
    </source>
</reference>
<protein>
    <submittedName>
        <fullName evidence="1">Uncharacterized protein</fullName>
    </submittedName>
</protein>
<comment type="caution">
    <text evidence="1">The sequence shown here is derived from an EMBL/GenBank/DDBJ whole genome shotgun (WGS) entry which is preliminary data.</text>
</comment>
<sequence>MLLKIPMSRNTNIISPKLVSAPAFEQEQFHRLYQMESIDNGTRILISWLMSPIISDYQSSPINYLSTINGGLLSILRKHILVLYMKQCHIPPYVAIRSAVTLSVNSFISEHVRRQQVEDKQVP</sequence>
<dbReference type="Gene3D" id="3.30.830.10">
    <property type="entry name" value="Metalloenzyme, LuxS/M16 peptidase-like"/>
    <property type="match status" value="1"/>
</dbReference>
<dbReference type="Proteomes" id="UP001142055">
    <property type="component" value="Chromosome 3"/>
</dbReference>
<name>A0A9Q0RJ80_BLOTA</name>
<accession>A0A9Q0RJ80</accession>
<dbReference type="InterPro" id="IPR011249">
    <property type="entry name" value="Metalloenz_LuxS/M16"/>
</dbReference>
<evidence type="ECO:0000313" key="2">
    <source>
        <dbReference type="Proteomes" id="UP001142055"/>
    </source>
</evidence>
<dbReference type="SUPFAM" id="SSF63411">
    <property type="entry name" value="LuxS/MPP-like metallohydrolase"/>
    <property type="match status" value="1"/>
</dbReference>
<proteinExistence type="predicted"/>
<organism evidence="1 2">
    <name type="scientific">Blomia tropicalis</name>
    <name type="common">Mite</name>
    <dbReference type="NCBI Taxonomy" id="40697"/>
    <lineage>
        <taxon>Eukaryota</taxon>
        <taxon>Metazoa</taxon>
        <taxon>Ecdysozoa</taxon>
        <taxon>Arthropoda</taxon>
        <taxon>Chelicerata</taxon>
        <taxon>Arachnida</taxon>
        <taxon>Acari</taxon>
        <taxon>Acariformes</taxon>
        <taxon>Sarcoptiformes</taxon>
        <taxon>Astigmata</taxon>
        <taxon>Glycyphagoidea</taxon>
        <taxon>Echimyopodidae</taxon>
        <taxon>Blomia</taxon>
    </lineage>
</organism>
<keyword evidence="2" id="KW-1185">Reference proteome</keyword>
<dbReference type="EMBL" id="JAPWDV010000003">
    <property type="protein sequence ID" value="KAJ6216489.1"/>
    <property type="molecule type" value="Genomic_DNA"/>
</dbReference>
<evidence type="ECO:0000313" key="1">
    <source>
        <dbReference type="EMBL" id="KAJ6216489.1"/>
    </source>
</evidence>
<dbReference type="GO" id="GO:0046872">
    <property type="term" value="F:metal ion binding"/>
    <property type="evidence" value="ECO:0007669"/>
    <property type="project" value="InterPro"/>
</dbReference>